<evidence type="ECO:0000256" key="4">
    <source>
        <dbReference type="ARBA" id="ARBA00022547"/>
    </source>
</evidence>
<evidence type="ECO:0000256" key="8">
    <source>
        <dbReference type="ARBA" id="ARBA00023065"/>
    </source>
</evidence>
<organism evidence="13">
    <name type="scientific">Macrogyropus costalimai</name>
    <dbReference type="NCBI Taxonomy" id="1941320"/>
    <lineage>
        <taxon>Eukaryota</taxon>
        <taxon>Metazoa</taxon>
        <taxon>Ecdysozoa</taxon>
        <taxon>Arthropoda</taxon>
        <taxon>Hexapoda</taxon>
        <taxon>Insecta</taxon>
        <taxon>Pterygota</taxon>
        <taxon>Neoptera</taxon>
        <taxon>Paraneoptera</taxon>
        <taxon>Psocodea</taxon>
        <taxon>Troctomorpha</taxon>
        <taxon>Phthiraptera</taxon>
        <taxon>Amblycera</taxon>
        <taxon>Gyropidae</taxon>
        <taxon>Macrogyropus</taxon>
    </lineage>
</organism>
<keyword evidence="5 12" id="KW-0812">Transmembrane</keyword>
<evidence type="ECO:0000256" key="6">
    <source>
        <dbReference type="ARBA" id="ARBA00022781"/>
    </source>
</evidence>
<evidence type="ECO:0000256" key="10">
    <source>
        <dbReference type="ARBA" id="ARBA00023310"/>
    </source>
</evidence>
<dbReference type="Gene3D" id="1.20.120.220">
    <property type="entry name" value="ATP synthase, F0 complex, subunit A"/>
    <property type="match status" value="1"/>
</dbReference>
<sequence length="167" mass="19698">MMSLMSMFDPHSGIMFNWLTIFSFFFFMLSMKWFTHSNFYNILSELSNLIIATVKHSLKNFTILFFFCIFLFILMSNMFGMVPYSFSMSSHFSYNFSLGFFLWLVGLWYSLFSKMMEFIAHLTPQGCPMLLVPIMVIIEFVSIIIRPIAISNNLNMTWVEFNNTSNQ</sequence>
<comment type="subcellular location">
    <subcellularLocation>
        <location evidence="1">Membrane</location>
        <topology evidence="1">Multi-pass membrane protein</topology>
    </subcellularLocation>
    <subcellularLocation>
        <location evidence="11">Mitochondrion inner membrane</location>
        <topology evidence="11">Multi-pass membrane protein</topology>
    </subcellularLocation>
</comment>
<evidence type="ECO:0000256" key="2">
    <source>
        <dbReference type="ARBA" id="ARBA00006810"/>
    </source>
</evidence>
<protein>
    <recommendedName>
        <fullName evidence="11">ATP synthase subunit a</fullName>
    </recommendedName>
</protein>
<gene>
    <name evidence="13" type="primary">atp6</name>
</gene>
<evidence type="ECO:0000256" key="1">
    <source>
        <dbReference type="ARBA" id="ARBA00004141"/>
    </source>
</evidence>
<keyword evidence="9 12" id="KW-0472">Membrane</keyword>
<dbReference type="GO" id="GO:0046933">
    <property type="term" value="F:proton-transporting ATP synthase activity, rotational mechanism"/>
    <property type="evidence" value="ECO:0007669"/>
    <property type="project" value="TreeGrafter"/>
</dbReference>
<evidence type="ECO:0000256" key="7">
    <source>
        <dbReference type="ARBA" id="ARBA00022989"/>
    </source>
</evidence>
<feature type="transmembrane region" description="Helical" evidence="12">
    <location>
        <begin position="61"/>
        <end position="80"/>
    </location>
</feature>
<dbReference type="InterPro" id="IPR000568">
    <property type="entry name" value="ATP_synth_F0_asu"/>
</dbReference>
<keyword evidence="8" id="KW-0406">Ion transport</keyword>
<accession>A0A7S6BFL1</accession>
<dbReference type="CDD" id="cd00310">
    <property type="entry name" value="ATP-synt_Fo_a_6"/>
    <property type="match status" value="1"/>
</dbReference>
<evidence type="ECO:0000313" key="13">
    <source>
        <dbReference type="EMBL" id="QKY89092.1"/>
    </source>
</evidence>
<feature type="transmembrane region" description="Helical" evidence="12">
    <location>
        <begin position="130"/>
        <end position="149"/>
    </location>
</feature>
<dbReference type="AlphaFoldDB" id="A0A7S6BFL1"/>
<evidence type="ECO:0000256" key="3">
    <source>
        <dbReference type="ARBA" id="ARBA00022448"/>
    </source>
</evidence>
<dbReference type="EMBL" id="MT644278">
    <property type="protein sequence ID" value="QKY89092.1"/>
    <property type="molecule type" value="Genomic_DNA"/>
</dbReference>
<evidence type="ECO:0000256" key="11">
    <source>
        <dbReference type="RuleBase" id="RU004450"/>
    </source>
</evidence>
<evidence type="ECO:0000256" key="5">
    <source>
        <dbReference type="ARBA" id="ARBA00022692"/>
    </source>
</evidence>
<evidence type="ECO:0000256" key="9">
    <source>
        <dbReference type="ARBA" id="ARBA00023136"/>
    </source>
</evidence>
<dbReference type="Pfam" id="PF00119">
    <property type="entry name" value="ATP-synt_A"/>
    <property type="match status" value="1"/>
</dbReference>
<dbReference type="GO" id="GO:0005743">
    <property type="term" value="C:mitochondrial inner membrane"/>
    <property type="evidence" value="ECO:0007669"/>
    <property type="project" value="UniProtKB-SubCell"/>
</dbReference>
<keyword evidence="3" id="KW-0813">Transport</keyword>
<reference evidence="13" key="1">
    <citation type="journal article" date="2020" name="Gene">
        <title>Structure, gene order, and nucleotide composition of mitochondrial genomes in parasitic lice from Amblycera.</title>
        <authorList>
            <person name="Sweet A.D."/>
            <person name="Johnson K.P."/>
            <person name="Cao Y."/>
            <person name="de Moya R.S."/>
            <person name="Skinner R.K."/>
            <person name="Tan M."/>
            <person name="Virrueta-Herrera S."/>
            <person name="Cameron S.L."/>
        </authorList>
    </citation>
    <scope>NUCLEOTIDE SEQUENCE</scope>
    <source>
        <strain evidence="13">Mccos</strain>
    </source>
</reference>
<dbReference type="SUPFAM" id="SSF81336">
    <property type="entry name" value="F1F0 ATP synthase subunit A"/>
    <property type="match status" value="1"/>
</dbReference>
<keyword evidence="7 12" id="KW-1133">Transmembrane helix</keyword>
<proteinExistence type="inferred from homology"/>
<dbReference type="PRINTS" id="PR00123">
    <property type="entry name" value="ATPASEA"/>
</dbReference>
<dbReference type="InterPro" id="IPR035908">
    <property type="entry name" value="F0_ATP_A_sf"/>
</dbReference>
<keyword evidence="6" id="KW-0375">Hydrogen ion transport</keyword>
<dbReference type="PANTHER" id="PTHR11410">
    <property type="entry name" value="ATP SYNTHASE SUBUNIT A"/>
    <property type="match status" value="1"/>
</dbReference>
<keyword evidence="13" id="KW-0496">Mitochondrion</keyword>
<geneLocation type="mitochondrion" evidence="13"/>
<keyword evidence="4" id="KW-0138">CF(0)</keyword>
<feature type="transmembrane region" description="Helical" evidence="12">
    <location>
        <begin position="92"/>
        <end position="110"/>
    </location>
</feature>
<dbReference type="PANTHER" id="PTHR11410:SF0">
    <property type="entry name" value="ATP SYNTHASE SUBUNIT A"/>
    <property type="match status" value="1"/>
</dbReference>
<comment type="similarity">
    <text evidence="2">Belongs to the ATPase A chain family.</text>
</comment>
<name>A0A7S6BFL1_9NEOP</name>
<dbReference type="InterPro" id="IPR045083">
    <property type="entry name" value="ATP_synth_F0_asu_bact/mt"/>
</dbReference>
<dbReference type="GO" id="GO:0045259">
    <property type="term" value="C:proton-transporting ATP synthase complex"/>
    <property type="evidence" value="ECO:0007669"/>
    <property type="project" value="UniProtKB-KW"/>
</dbReference>
<evidence type="ECO:0000256" key="12">
    <source>
        <dbReference type="SAM" id="Phobius"/>
    </source>
</evidence>
<keyword evidence="10" id="KW-0066">ATP synthesis</keyword>